<sequence length="515" mass="58417">MGHEGKILVRKVDKRAEPSSHPAAALNLLGGINTGDKSIDRISHPVELAITDSYLVPSLENSREVILERLRNDEIYRIGIVGVGGSGKTTLATEVSKKATELNLFNLAVFVRLSQNSDQKRIQGQIADDLGLRLVTDDSRVRARQIFERFQSEERVLIILDDIWARLDLQQVGIPSSENHKGCKLVLSLNYSSHWAGIENVSLDPKILALSKELVKKFGGSPLAASVVGRCLRGKTVDELVVSFNIMLQDPIHDHNIFRKMKSPVEHLSNYAVTLGLCGKDEVNAALNSLLQYCLLIPNDETKDYVIMHDLVREAVQLIVEEENPDHRDSIREYLEAVCYRGLHSVLEDFRWKEELDELVHQIFHVRDDSSSSIVAFSPHVYTHPEPSGKLVDFKGMCQVDESYLPFLKEVWKSLGHLLFMLNNAAVPDWVYLKDELKIYWDLALLMQFDLEWLKPVVDTVLSSTEIHRTERNGMKKLQSCNNNSSTLRQKLKSYVNNSTALRRKQHISKQKLPN</sequence>
<dbReference type="InterPro" id="IPR003593">
    <property type="entry name" value="AAA+_ATPase"/>
</dbReference>
<dbReference type="PRINTS" id="PR00364">
    <property type="entry name" value="DISEASERSIST"/>
</dbReference>
<proteinExistence type="predicted"/>
<dbReference type="AlphaFoldDB" id="A0AAN9IKK8"/>
<dbReference type="GO" id="GO:0043531">
    <property type="term" value="F:ADP binding"/>
    <property type="evidence" value="ECO:0007669"/>
    <property type="project" value="InterPro"/>
</dbReference>
<dbReference type="Pfam" id="PF00931">
    <property type="entry name" value="NB-ARC"/>
    <property type="match status" value="1"/>
</dbReference>
<evidence type="ECO:0000313" key="3">
    <source>
        <dbReference type="EMBL" id="KAK7276806.1"/>
    </source>
</evidence>
<dbReference type="Proteomes" id="UP001372338">
    <property type="component" value="Unassembled WGS sequence"/>
</dbReference>
<accession>A0AAN9IKK8</accession>
<dbReference type="EMBL" id="JAYWIO010000003">
    <property type="protein sequence ID" value="KAK7276806.1"/>
    <property type="molecule type" value="Genomic_DNA"/>
</dbReference>
<gene>
    <name evidence="3" type="ORF">RIF29_17952</name>
</gene>
<keyword evidence="1" id="KW-0611">Plant defense</keyword>
<feature type="domain" description="AAA+ ATPase" evidence="2">
    <location>
        <begin position="74"/>
        <end position="326"/>
    </location>
</feature>
<reference evidence="3 4" key="1">
    <citation type="submission" date="2024-01" db="EMBL/GenBank/DDBJ databases">
        <title>The genomes of 5 underutilized Papilionoideae crops provide insights into root nodulation and disease resistanc.</title>
        <authorList>
            <person name="Yuan L."/>
        </authorList>
    </citation>
    <scope>NUCLEOTIDE SEQUENCE [LARGE SCALE GENOMIC DNA]</scope>
    <source>
        <strain evidence="3">ZHUSHIDOU_FW_LH</strain>
        <tissue evidence="3">Leaf</tissue>
    </source>
</reference>
<keyword evidence="4" id="KW-1185">Reference proteome</keyword>
<evidence type="ECO:0000256" key="1">
    <source>
        <dbReference type="ARBA" id="ARBA00022821"/>
    </source>
</evidence>
<dbReference type="Gene3D" id="3.40.50.300">
    <property type="entry name" value="P-loop containing nucleotide triphosphate hydrolases"/>
    <property type="match status" value="1"/>
</dbReference>
<dbReference type="PANTHER" id="PTHR33463">
    <property type="entry name" value="NB-ARC DOMAIN-CONTAINING PROTEIN-RELATED"/>
    <property type="match status" value="1"/>
</dbReference>
<evidence type="ECO:0000259" key="2">
    <source>
        <dbReference type="SMART" id="SM00382"/>
    </source>
</evidence>
<dbReference type="SMART" id="SM00382">
    <property type="entry name" value="AAA"/>
    <property type="match status" value="1"/>
</dbReference>
<dbReference type="InterPro" id="IPR050905">
    <property type="entry name" value="Plant_NBS-LRR"/>
</dbReference>
<comment type="caution">
    <text evidence="3">The sequence shown here is derived from an EMBL/GenBank/DDBJ whole genome shotgun (WGS) entry which is preliminary data.</text>
</comment>
<protein>
    <recommendedName>
        <fullName evidence="2">AAA+ ATPase domain-containing protein</fullName>
    </recommendedName>
</protein>
<dbReference type="SUPFAM" id="SSF52540">
    <property type="entry name" value="P-loop containing nucleoside triphosphate hydrolases"/>
    <property type="match status" value="1"/>
</dbReference>
<dbReference type="PANTHER" id="PTHR33463:SF198">
    <property type="entry name" value="RPP4C3"/>
    <property type="match status" value="1"/>
</dbReference>
<name>A0AAN9IKK8_CROPI</name>
<evidence type="ECO:0000313" key="4">
    <source>
        <dbReference type="Proteomes" id="UP001372338"/>
    </source>
</evidence>
<dbReference type="InterPro" id="IPR002182">
    <property type="entry name" value="NB-ARC"/>
</dbReference>
<dbReference type="InterPro" id="IPR027417">
    <property type="entry name" value="P-loop_NTPase"/>
</dbReference>
<organism evidence="3 4">
    <name type="scientific">Crotalaria pallida</name>
    <name type="common">Smooth rattlebox</name>
    <name type="synonym">Crotalaria striata</name>
    <dbReference type="NCBI Taxonomy" id="3830"/>
    <lineage>
        <taxon>Eukaryota</taxon>
        <taxon>Viridiplantae</taxon>
        <taxon>Streptophyta</taxon>
        <taxon>Embryophyta</taxon>
        <taxon>Tracheophyta</taxon>
        <taxon>Spermatophyta</taxon>
        <taxon>Magnoliopsida</taxon>
        <taxon>eudicotyledons</taxon>
        <taxon>Gunneridae</taxon>
        <taxon>Pentapetalae</taxon>
        <taxon>rosids</taxon>
        <taxon>fabids</taxon>
        <taxon>Fabales</taxon>
        <taxon>Fabaceae</taxon>
        <taxon>Papilionoideae</taxon>
        <taxon>50 kb inversion clade</taxon>
        <taxon>genistoids sensu lato</taxon>
        <taxon>core genistoids</taxon>
        <taxon>Crotalarieae</taxon>
        <taxon>Crotalaria</taxon>
    </lineage>
</organism>